<proteinExistence type="predicted"/>
<reference evidence="1 2" key="1">
    <citation type="journal article" date="2019" name="Nat. Ecol. Evol.">
        <title>Megaphylogeny resolves global patterns of mushroom evolution.</title>
        <authorList>
            <person name="Varga T."/>
            <person name="Krizsan K."/>
            <person name="Foldi C."/>
            <person name="Dima B."/>
            <person name="Sanchez-Garcia M."/>
            <person name="Sanchez-Ramirez S."/>
            <person name="Szollosi G.J."/>
            <person name="Szarkandi J.G."/>
            <person name="Papp V."/>
            <person name="Albert L."/>
            <person name="Andreopoulos W."/>
            <person name="Angelini C."/>
            <person name="Antonin V."/>
            <person name="Barry K.W."/>
            <person name="Bougher N.L."/>
            <person name="Buchanan P."/>
            <person name="Buyck B."/>
            <person name="Bense V."/>
            <person name="Catcheside P."/>
            <person name="Chovatia M."/>
            <person name="Cooper J."/>
            <person name="Damon W."/>
            <person name="Desjardin D."/>
            <person name="Finy P."/>
            <person name="Geml J."/>
            <person name="Haridas S."/>
            <person name="Hughes K."/>
            <person name="Justo A."/>
            <person name="Karasinski D."/>
            <person name="Kautmanova I."/>
            <person name="Kiss B."/>
            <person name="Kocsube S."/>
            <person name="Kotiranta H."/>
            <person name="LaButti K.M."/>
            <person name="Lechner B.E."/>
            <person name="Liimatainen K."/>
            <person name="Lipzen A."/>
            <person name="Lukacs Z."/>
            <person name="Mihaltcheva S."/>
            <person name="Morgado L.N."/>
            <person name="Niskanen T."/>
            <person name="Noordeloos M.E."/>
            <person name="Ohm R.A."/>
            <person name="Ortiz-Santana B."/>
            <person name="Ovrebo C."/>
            <person name="Racz N."/>
            <person name="Riley R."/>
            <person name="Savchenko A."/>
            <person name="Shiryaev A."/>
            <person name="Soop K."/>
            <person name="Spirin V."/>
            <person name="Szebenyi C."/>
            <person name="Tomsovsky M."/>
            <person name="Tulloss R.E."/>
            <person name="Uehling J."/>
            <person name="Grigoriev I.V."/>
            <person name="Vagvolgyi C."/>
            <person name="Papp T."/>
            <person name="Martin F.M."/>
            <person name="Miettinen O."/>
            <person name="Hibbett D.S."/>
            <person name="Nagy L.G."/>
        </authorList>
    </citation>
    <scope>NUCLEOTIDE SEQUENCE [LARGE SCALE GENOMIC DNA]</scope>
    <source>
        <strain evidence="1 2">CBS 166.37</strain>
    </source>
</reference>
<accession>A0A5C3LWQ9</accession>
<organism evidence="1 2">
    <name type="scientific">Crucibulum laeve</name>
    <dbReference type="NCBI Taxonomy" id="68775"/>
    <lineage>
        <taxon>Eukaryota</taxon>
        <taxon>Fungi</taxon>
        <taxon>Dikarya</taxon>
        <taxon>Basidiomycota</taxon>
        <taxon>Agaricomycotina</taxon>
        <taxon>Agaricomycetes</taxon>
        <taxon>Agaricomycetidae</taxon>
        <taxon>Agaricales</taxon>
        <taxon>Agaricineae</taxon>
        <taxon>Nidulariaceae</taxon>
        <taxon>Crucibulum</taxon>
    </lineage>
</organism>
<evidence type="ECO:0000313" key="1">
    <source>
        <dbReference type="EMBL" id="TFK36987.1"/>
    </source>
</evidence>
<protein>
    <submittedName>
        <fullName evidence="1">Uncharacterized protein</fullName>
    </submittedName>
</protein>
<name>A0A5C3LWQ9_9AGAR</name>
<evidence type="ECO:0000313" key="2">
    <source>
        <dbReference type="Proteomes" id="UP000308652"/>
    </source>
</evidence>
<dbReference type="OrthoDB" id="3226575at2759"/>
<dbReference type="EMBL" id="ML213611">
    <property type="protein sequence ID" value="TFK36987.1"/>
    <property type="molecule type" value="Genomic_DNA"/>
</dbReference>
<dbReference type="InterPro" id="IPR036047">
    <property type="entry name" value="F-box-like_dom_sf"/>
</dbReference>
<gene>
    <name evidence="1" type="ORF">BDQ12DRAFT_608988</name>
</gene>
<dbReference type="Gene3D" id="1.20.1280.50">
    <property type="match status" value="1"/>
</dbReference>
<dbReference type="Proteomes" id="UP000308652">
    <property type="component" value="Unassembled WGS sequence"/>
</dbReference>
<dbReference type="SUPFAM" id="SSF81383">
    <property type="entry name" value="F-box domain"/>
    <property type="match status" value="1"/>
</dbReference>
<sequence length="526" mass="60697">MKYYNDISKLVIARTIRNWVPHFLSREERDAFFAHTLEDIRIIRALESAKQSLVTDDIRIEDELFLTRLDYRVTFTRIFRINDLPDEIFANIVRYIVWSAPDPTQGVRWRLWLTWTCRHWRTVAIADPTLWNAIWFRDRPLYEQSFAWLDRSGDAPLDLRINDTTEQRFTPETLGLLLDKIFTKLSTIRMLIVIVEDWEPALLILDKLRVVAQEKVPMIMERLELHRSGLPYVQLGNGYDHYAHPIPLFGGAAIPTLNYFSINGIHVDWSNSILSNLTAIDMRRIPLDRAPSLDCFRAMLSNSPRLRKLILDGAGPSAPNENHYNSPVKLLALRSVVIAHFTCDYGRWVLAHIDAPHVRDFTLMNLSDDDRNSSIYRSLAGKFTELRLLTVWNVKRSDKPGTLQTMVKWLESIPQLEYLRIANASEAFMDLFLYDSQTLMHSSEQLPKSIICPKLTILDCQLVNADIIVKWGKERARIGAPLTTIYISKKMENTITNDQRLALAGVATVRVLEPGAKTPEEDELSK</sequence>
<dbReference type="AlphaFoldDB" id="A0A5C3LWQ9"/>
<dbReference type="STRING" id="68775.A0A5C3LWQ9"/>
<keyword evidence="2" id="KW-1185">Reference proteome</keyword>